<dbReference type="OrthoDB" id="1377135at2"/>
<accession>A0A553BDQ2</accession>
<feature type="signal peptide" evidence="2">
    <location>
        <begin position="1"/>
        <end position="20"/>
    </location>
</feature>
<dbReference type="PROSITE" id="PS51257">
    <property type="entry name" value="PROKAR_LIPOPROTEIN"/>
    <property type="match status" value="1"/>
</dbReference>
<evidence type="ECO:0000256" key="2">
    <source>
        <dbReference type="SAM" id="SignalP"/>
    </source>
</evidence>
<sequence length="145" mass="15715">MNLKLSLLFILSLLLFSCSAKTKSDSENNDVSNSSVNTYDGEVDNEDISNENIDETNIETNTLSSGCGLADGTYSATVGYNNPETGYSATYTLDVDVEDCQVIQINFPNDGYLDQDHISAADIDEDGNANVDGEDGKTYEIQIDN</sequence>
<dbReference type="Proteomes" id="UP000318669">
    <property type="component" value="Unassembled WGS sequence"/>
</dbReference>
<organism evidence="3 4">
    <name type="scientific">Flavobacterium gawalongense</name>
    <dbReference type="NCBI Taxonomy" id="2594432"/>
    <lineage>
        <taxon>Bacteria</taxon>
        <taxon>Pseudomonadati</taxon>
        <taxon>Bacteroidota</taxon>
        <taxon>Flavobacteriia</taxon>
        <taxon>Flavobacteriales</taxon>
        <taxon>Flavobacteriaceae</taxon>
        <taxon>Flavobacterium</taxon>
    </lineage>
</organism>
<feature type="region of interest" description="Disordered" evidence="1">
    <location>
        <begin position="23"/>
        <end position="45"/>
    </location>
</feature>
<dbReference type="AlphaFoldDB" id="A0A553BDQ2"/>
<comment type="caution">
    <text evidence="3">The sequence shown here is derived from an EMBL/GenBank/DDBJ whole genome shotgun (WGS) entry which is preliminary data.</text>
</comment>
<protein>
    <recommendedName>
        <fullName evidence="5">Lipoprotein</fullName>
    </recommendedName>
</protein>
<evidence type="ECO:0000313" key="3">
    <source>
        <dbReference type="EMBL" id="TRX06381.1"/>
    </source>
</evidence>
<name>A0A553BDQ2_9FLAO</name>
<evidence type="ECO:0000313" key="4">
    <source>
        <dbReference type="Proteomes" id="UP000318669"/>
    </source>
</evidence>
<dbReference type="RefSeq" id="WP_144064983.1">
    <property type="nucleotide sequence ID" value="NZ_VJZL01000034.1"/>
</dbReference>
<reference evidence="3 4" key="1">
    <citation type="submission" date="2019-07" db="EMBL/GenBank/DDBJ databases">
        <title>Novel species of Flavobacterium.</title>
        <authorList>
            <person name="Liu Q."/>
            <person name="Xin Y.-H."/>
        </authorList>
    </citation>
    <scope>NUCLEOTIDE SEQUENCE [LARGE SCALE GENOMIC DNA]</scope>
    <source>
        <strain evidence="3 4">GSR22</strain>
    </source>
</reference>
<keyword evidence="2" id="KW-0732">Signal</keyword>
<evidence type="ECO:0008006" key="5">
    <source>
        <dbReference type="Google" id="ProtNLM"/>
    </source>
</evidence>
<evidence type="ECO:0000256" key="1">
    <source>
        <dbReference type="SAM" id="MobiDB-lite"/>
    </source>
</evidence>
<dbReference type="EMBL" id="VJZL01000034">
    <property type="protein sequence ID" value="TRX06381.1"/>
    <property type="molecule type" value="Genomic_DNA"/>
</dbReference>
<proteinExistence type="predicted"/>
<gene>
    <name evidence="3" type="ORF">FNW11_14510</name>
</gene>
<feature type="chain" id="PRO_5021948852" description="Lipoprotein" evidence="2">
    <location>
        <begin position="21"/>
        <end position="145"/>
    </location>
</feature>